<sequence length="105" mass="11475">MAWLIFLLLLIAGVAAMLIVPALFAPAKGEQAKDVRFEAGNPPFGRVRRRMAMQYLAYVYLAVAIEAVAGLAFVYYLLTSNVLDIVVAILASAATAYFIVREHGR</sequence>
<comment type="subcellular location">
    <subcellularLocation>
        <location evidence="1">Membrane</location>
    </subcellularLocation>
</comment>
<dbReference type="KEGG" id="ttn:TTX_0213"/>
<evidence type="ECO:0000256" key="4">
    <source>
        <dbReference type="ARBA" id="ARBA00022692"/>
    </source>
</evidence>
<dbReference type="PATRIC" id="fig|768679.9.peg.222"/>
<proteinExistence type="inferred from homology"/>
<dbReference type="Gene3D" id="1.20.58.1610">
    <property type="entry name" value="NADH:ubiquinone/plastoquinone oxidoreductase, chain 3"/>
    <property type="match status" value="1"/>
</dbReference>
<dbReference type="GeneID" id="11263225"/>
<dbReference type="STRING" id="768679.TTX_0213"/>
<protein>
    <submittedName>
        <fullName evidence="8">Ferredoxin:quinone oxidoreductase, complex I, subunit A</fullName>
        <ecNumber evidence="8">1.6.5.3</ecNumber>
    </submittedName>
</protein>
<accession>G4RMU8</accession>
<feature type="transmembrane region" description="Helical" evidence="7">
    <location>
        <begin position="82"/>
        <end position="100"/>
    </location>
</feature>
<dbReference type="OrthoDB" id="51573at2157"/>
<dbReference type="GO" id="GO:0016491">
    <property type="term" value="F:oxidoreductase activity"/>
    <property type="evidence" value="ECO:0007669"/>
    <property type="project" value="UniProtKB-KW"/>
</dbReference>
<evidence type="ECO:0000313" key="8">
    <source>
        <dbReference type="EMBL" id="CCC80892.1"/>
    </source>
</evidence>
<keyword evidence="8" id="KW-0560">Oxidoreductase</keyword>
<name>G4RMU8_THETK</name>
<organism evidence="8 9">
    <name type="scientific">Thermoproteus tenax (strain ATCC 35583 / DSM 2078 / JCM 9277 / NBRC 100435 / Kra 1)</name>
    <dbReference type="NCBI Taxonomy" id="768679"/>
    <lineage>
        <taxon>Archaea</taxon>
        <taxon>Thermoproteota</taxon>
        <taxon>Thermoprotei</taxon>
        <taxon>Thermoproteales</taxon>
        <taxon>Thermoproteaceae</taxon>
        <taxon>Thermoproteus</taxon>
    </lineage>
</organism>
<keyword evidence="4 7" id="KW-0812">Transmembrane</keyword>
<gene>
    <name evidence="8" type="primary">fqoA/nuoA</name>
    <name evidence="8" type="ordered locus">TTX_0213</name>
</gene>
<evidence type="ECO:0000256" key="6">
    <source>
        <dbReference type="ARBA" id="ARBA00023136"/>
    </source>
</evidence>
<dbReference type="InterPro" id="IPR000440">
    <property type="entry name" value="NADH_UbQ/plastoQ_OxRdtase_su3"/>
</dbReference>
<reference evidence="8 9" key="1">
    <citation type="journal article" date="2011" name="PLoS ONE">
        <title>The complete genome sequence of Thermoproteus tenax: a physiologically versatile member of the Crenarchaeota.</title>
        <authorList>
            <person name="Siebers B."/>
            <person name="Zaparty M."/>
            <person name="Raddatz G."/>
            <person name="Tjaden B."/>
            <person name="Albers S.V."/>
            <person name="Bell S.D."/>
            <person name="Blombach F."/>
            <person name="Kletzin A."/>
            <person name="Kyrpides N."/>
            <person name="Lanz C."/>
            <person name="Plagens A."/>
            <person name="Rampp M."/>
            <person name="Rosinus A."/>
            <person name="von Jan M."/>
            <person name="Makarova K.S."/>
            <person name="Klenk H.P."/>
            <person name="Schuster S.C."/>
            <person name="Hensel R."/>
        </authorList>
    </citation>
    <scope>NUCLEOTIDE SEQUENCE [LARGE SCALE GENOMIC DNA]</scope>
    <source>
        <strain evidence="9">ATCC 35583 / DSM 2078 / JCM 9277 / NBRC 100435 / Kra 1</strain>
    </source>
</reference>
<evidence type="ECO:0000256" key="3">
    <source>
        <dbReference type="ARBA" id="ARBA00022448"/>
    </source>
</evidence>
<evidence type="ECO:0000256" key="1">
    <source>
        <dbReference type="ARBA" id="ARBA00004370"/>
    </source>
</evidence>
<dbReference type="EC" id="1.6.5.3" evidence="8"/>
<comment type="similarity">
    <text evidence="2">Belongs to the complex I subunit 3 family.</text>
</comment>
<evidence type="ECO:0000256" key="2">
    <source>
        <dbReference type="ARBA" id="ARBA00008472"/>
    </source>
</evidence>
<evidence type="ECO:0000256" key="5">
    <source>
        <dbReference type="ARBA" id="ARBA00022989"/>
    </source>
</evidence>
<evidence type="ECO:0000313" key="9">
    <source>
        <dbReference type="Proteomes" id="UP000002654"/>
    </source>
</evidence>
<feature type="transmembrane region" description="Helical" evidence="7">
    <location>
        <begin position="6"/>
        <end position="27"/>
    </location>
</feature>
<dbReference type="InterPro" id="IPR038430">
    <property type="entry name" value="NDAH_ubi_oxred_su3_sf"/>
</dbReference>
<dbReference type="AlphaFoldDB" id="G4RMU8"/>
<keyword evidence="9" id="KW-1185">Reference proteome</keyword>
<dbReference type="EMBL" id="FN869859">
    <property type="protein sequence ID" value="CCC80892.1"/>
    <property type="molecule type" value="Genomic_DNA"/>
</dbReference>
<keyword evidence="5 7" id="KW-1133">Transmembrane helix</keyword>
<dbReference type="PaxDb" id="768679-TTX_0213"/>
<dbReference type="GO" id="GO:0016020">
    <property type="term" value="C:membrane"/>
    <property type="evidence" value="ECO:0007669"/>
    <property type="project" value="UniProtKB-SubCell"/>
</dbReference>
<dbReference type="RefSeq" id="WP_014126149.1">
    <property type="nucleotide sequence ID" value="NC_016070.1"/>
</dbReference>
<dbReference type="eggNOG" id="arCOG01557">
    <property type="taxonomic scope" value="Archaea"/>
</dbReference>
<dbReference type="GO" id="GO:0008137">
    <property type="term" value="F:NADH dehydrogenase (ubiquinone) activity"/>
    <property type="evidence" value="ECO:0007669"/>
    <property type="project" value="InterPro"/>
</dbReference>
<keyword evidence="6 7" id="KW-0472">Membrane</keyword>
<keyword evidence="3" id="KW-0813">Transport</keyword>
<dbReference type="Proteomes" id="UP000002654">
    <property type="component" value="Chromosome"/>
</dbReference>
<dbReference type="HOGENOM" id="CLU_147805_1_0_2"/>
<evidence type="ECO:0000256" key="7">
    <source>
        <dbReference type="SAM" id="Phobius"/>
    </source>
</evidence>
<dbReference type="Pfam" id="PF00507">
    <property type="entry name" value="Oxidored_q4"/>
    <property type="match status" value="1"/>
</dbReference>
<feature type="transmembrane region" description="Helical" evidence="7">
    <location>
        <begin position="55"/>
        <end position="76"/>
    </location>
</feature>